<dbReference type="PANTHER" id="PTHR39466:SF1">
    <property type="entry name" value="RGS DOMAIN-CONTAINING PROTEIN"/>
    <property type="match status" value="1"/>
</dbReference>
<feature type="transmembrane region" description="Helical" evidence="1">
    <location>
        <begin position="281"/>
        <end position="300"/>
    </location>
</feature>
<accession>A0A2J6QNQ1</accession>
<evidence type="ECO:0008006" key="4">
    <source>
        <dbReference type="Google" id="ProtNLM"/>
    </source>
</evidence>
<keyword evidence="3" id="KW-1185">Reference proteome</keyword>
<feature type="transmembrane region" description="Helical" evidence="1">
    <location>
        <begin position="325"/>
        <end position="347"/>
    </location>
</feature>
<reference evidence="2 3" key="1">
    <citation type="submission" date="2016-05" db="EMBL/GenBank/DDBJ databases">
        <title>A degradative enzymes factory behind the ericoid mycorrhizal symbiosis.</title>
        <authorList>
            <consortium name="DOE Joint Genome Institute"/>
            <person name="Martino E."/>
            <person name="Morin E."/>
            <person name="Grelet G."/>
            <person name="Kuo A."/>
            <person name="Kohler A."/>
            <person name="Daghino S."/>
            <person name="Barry K."/>
            <person name="Choi C."/>
            <person name="Cichocki N."/>
            <person name="Clum A."/>
            <person name="Copeland A."/>
            <person name="Hainaut M."/>
            <person name="Haridas S."/>
            <person name="Labutti K."/>
            <person name="Lindquist E."/>
            <person name="Lipzen A."/>
            <person name="Khouja H.-R."/>
            <person name="Murat C."/>
            <person name="Ohm R."/>
            <person name="Olson A."/>
            <person name="Spatafora J."/>
            <person name="Veneault-Fourrey C."/>
            <person name="Henrissat B."/>
            <person name="Grigoriev I."/>
            <person name="Martin F."/>
            <person name="Perotto S."/>
        </authorList>
    </citation>
    <scope>NUCLEOTIDE SEQUENCE [LARGE SCALE GENOMIC DNA]</scope>
    <source>
        <strain evidence="2 3">UAMH 7357</strain>
    </source>
</reference>
<dbReference type="STRING" id="1745343.A0A2J6QNQ1"/>
<evidence type="ECO:0000313" key="3">
    <source>
        <dbReference type="Proteomes" id="UP000235672"/>
    </source>
</evidence>
<dbReference type="PANTHER" id="PTHR39466">
    <property type="entry name" value="RGS DOMAIN-CONTAINING PROTEIN"/>
    <property type="match status" value="1"/>
</dbReference>
<dbReference type="Proteomes" id="UP000235672">
    <property type="component" value="Unassembled WGS sequence"/>
</dbReference>
<sequence length="355" mass="39176">MSTPFIRKLIYEVFQSCRHAVLEGGEALTQIPPELSYDRIVYAQPGHDTPPPISRNDFLRYLNNQTHTAEQLRFVLFVLLYTKQHANLVSQGATGLSPPWTEEDEKCVRRSVLLARRESRTTSVISTTPPPTAHSNEFTDFGIYTGPASTKSTYTPPSTAGTDSSALVATNPLLASEIEKCLATYINHGAPHQLNLSDLDHACLIQALKQSNHPAVFRLVVQQVENDLRASHREFIHFVVSNPELPVLRSHLLASRLIGATIIILSLAAAVIMTVSKISRGFIAVIVPFFFAGIVTSFVAERELFVWCGQGLEEREGKAKRKLQGVVMMQGVWAGVIATGCFCALFFPVTKGNKF</sequence>
<proteinExistence type="predicted"/>
<dbReference type="InterPro" id="IPR036305">
    <property type="entry name" value="RGS_sf"/>
</dbReference>
<dbReference type="OrthoDB" id="3232309at2759"/>
<keyword evidence="1" id="KW-0472">Membrane</keyword>
<dbReference type="InterPro" id="IPR044926">
    <property type="entry name" value="RGS_subdomain_2"/>
</dbReference>
<organism evidence="2 3">
    <name type="scientific">Hyaloscypha hepaticicola</name>
    <dbReference type="NCBI Taxonomy" id="2082293"/>
    <lineage>
        <taxon>Eukaryota</taxon>
        <taxon>Fungi</taxon>
        <taxon>Dikarya</taxon>
        <taxon>Ascomycota</taxon>
        <taxon>Pezizomycotina</taxon>
        <taxon>Leotiomycetes</taxon>
        <taxon>Helotiales</taxon>
        <taxon>Hyaloscyphaceae</taxon>
        <taxon>Hyaloscypha</taxon>
    </lineage>
</organism>
<dbReference type="SUPFAM" id="SSF48097">
    <property type="entry name" value="Regulator of G-protein signaling, RGS"/>
    <property type="match status" value="1"/>
</dbReference>
<dbReference type="EMBL" id="KZ613465">
    <property type="protein sequence ID" value="PMD27890.1"/>
    <property type="molecule type" value="Genomic_DNA"/>
</dbReference>
<keyword evidence="1" id="KW-0812">Transmembrane</keyword>
<name>A0A2J6QNQ1_9HELO</name>
<protein>
    <recommendedName>
        <fullName evidence="4">RGS domain-containing protein</fullName>
    </recommendedName>
</protein>
<evidence type="ECO:0000256" key="1">
    <source>
        <dbReference type="SAM" id="Phobius"/>
    </source>
</evidence>
<dbReference type="Gene3D" id="1.10.167.10">
    <property type="entry name" value="Regulator of G-protein Signalling 4, domain 2"/>
    <property type="match status" value="1"/>
</dbReference>
<keyword evidence="1" id="KW-1133">Transmembrane helix</keyword>
<gene>
    <name evidence="2" type="ORF">NA56DRAFT_721723</name>
</gene>
<feature type="transmembrane region" description="Helical" evidence="1">
    <location>
        <begin position="257"/>
        <end position="275"/>
    </location>
</feature>
<evidence type="ECO:0000313" key="2">
    <source>
        <dbReference type="EMBL" id="PMD27890.1"/>
    </source>
</evidence>
<dbReference type="AlphaFoldDB" id="A0A2J6QNQ1"/>